<keyword evidence="1" id="KW-0175">Coiled coil</keyword>
<evidence type="ECO:0000313" key="3">
    <source>
        <dbReference type="Proteomes" id="UP001159042"/>
    </source>
</evidence>
<protein>
    <submittedName>
        <fullName evidence="2">Uncharacterized protein</fullName>
    </submittedName>
</protein>
<proteinExistence type="predicted"/>
<organism evidence="2 3">
    <name type="scientific">Exocentrus adspersus</name>
    <dbReference type="NCBI Taxonomy" id="1586481"/>
    <lineage>
        <taxon>Eukaryota</taxon>
        <taxon>Metazoa</taxon>
        <taxon>Ecdysozoa</taxon>
        <taxon>Arthropoda</taxon>
        <taxon>Hexapoda</taxon>
        <taxon>Insecta</taxon>
        <taxon>Pterygota</taxon>
        <taxon>Neoptera</taxon>
        <taxon>Endopterygota</taxon>
        <taxon>Coleoptera</taxon>
        <taxon>Polyphaga</taxon>
        <taxon>Cucujiformia</taxon>
        <taxon>Chrysomeloidea</taxon>
        <taxon>Cerambycidae</taxon>
        <taxon>Lamiinae</taxon>
        <taxon>Acanthocinini</taxon>
        <taxon>Exocentrus</taxon>
    </lineage>
</organism>
<sequence>MNKGHDNQTYNNFKRMKIIPPNKVKLDPILSHKKSFIPVGKNRKLSPLSNNNKEEGVELVNLLAKNRNYPPKIPLCSTDVTADQNITGKSPIWSREGSSYLKELARQMMNKQQKLKEQKEKEIEFVRRHFTTWDAFWGRPGHGAPLPEVKKQSLDRLLYPQMYPVGVH</sequence>
<dbReference type="AlphaFoldDB" id="A0AAV8VDW0"/>
<evidence type="ECO:0000256" key="1">
    <source>
        <dbReference type="SAM" id="Coils"/>
    </source>
</evidence>
<name>A0AAV8VDW0_9CUCU</name>
<gene>
    <name evidence="2" type="ORF">NQ315_017322</name>
</gene>
<accession>A0AAV8VDW0</accession>
<dbReference type="EMBL" id="JANEYG010000134">
    <property type="protein sequence ID" value="KAJ8912289.1"/>
    <property type="molecule type" value="Genomic_DNA"/>
</dbReference>
<feature type="coiled-coil region" evidence="1">
    <location>
        <begin position="101"/>
        <end position="129"/>
    </location>
</feature>
<comment type="caution">
    <text evidence="2">The sequence shown here is derived from an EMBL/GenBank/DDBJ whole genome shotgun (WGS) entry which is preliminary data.</text>
</comment>
<reference evidence="2 3" key="1">
    <citation type="journal article" date="2023" name="Insect Mol. Biol.">
        <title>Genome sequencing provides insights into the evolution of gene families encoding plant cell wall-degrading enzymes in longhorned beetles.</title>
        <authorList>
            <person name="Shin N.R."/>
            <person name="Okamura Y."/>
            <person name="Kirsch R."/>
            <person name="Pauchet Y."/>
        </authorList>
    </citation>
    <scope>NUCLEOTIDE SEQUENCE [LARGE SCALE GENOMIC DNA]</scope>
    <source>
        <strain evidence="2">EAD_L_NR</strain>
    </source>
</reference>
<dbReference type="Proteomes" id="UP001159042">
    <property type="component" value="Unassembled WGS sequence"/>
</dbReference>
<keyword evidence="3" id="KW-1185">Reference proteome</keyword>
<evidence type="ECO:0000313" key="2">
    <source>
        <dbReference type="EMBL" id="KAJ8912289.1"/>
    </source>
</evidence>